<dbReference type="EMBL" id="DWWV01000003">
    <property type="protein sequence ID" value="HJC09226.1"/>
    <property type="molecule type" value="Genomic_DNA"/>
</dbReference>
<accession>A0A9D2SJD3</accession>
<dbReference type="SMART" id="SM00886">
    <property type="entry name" value="Dabb"/>
    <property type="match status" value="1"/>
</dbReference>
<comment type="caution">
    <text evidence="2">The sequence shown here is derived from an EMBL/GenBank/DDBJ whole genome shotgun (WGS) entry which is preliminary data.</text>
</comment>
<organism evidence="2 3">
    <name type="scientific">Candidatus Blautia merdigallinarum</name>
    <dbReference type="NCBI Taxonomy" id="2838495"/>
    <lineage>
        <taxon>Bacteria</taxon>
        <taxon>Bacillati</taxon>
        <taxon>Bacillota</taxon>
        <taxon>Clostridia</taxon>
        <taxon>Lachnospirales</taxon>
        <taxon>Lachnospiraceae</taxon>
        <taxon>Blautia</taxon>
    </lineage>
</organism>
<proteinExistence type="predicted"/>
<dbReference type="InterPro" id="IPR013097">
    <property type="entry name" value="Dabb"/>
</dbReference>
<name>A0A9D2SJD3_9FIRM</name>
<dbReference type="Proteomes" id="UP000823893">
    <property type="component" value="Unassembled WGS sequence"/>
</dbReference>
<sequence>MVHHIVMWKFKPEIEESKKPELKKAMEVNLKSLVGKVPGLLTVDFVTDPISSSTHDIALVTTMEKAEDIKVYGSHPEHVKVADTYVRPYTTERACLDYED</sequence>
<feature type="domain" description="Stress-response A/B barrel" evidence="1">
    <location>
        <begin position="2"/>
        <end position="98"/>
    </location>
</feature>
<gene>
    <name evidence="2" type="ORF">H9935_00170</name>
</gene>
<protein>
    <submittedName>
        <fullName evidence="2">Dabb family protein</fullName>
    </submittedName>
</protein>
<evidence type="ECO:0000259" key="1">
    <source>
        <dbReference type="PROSITE" id="PS51502"/>
    </source>
</evidence>
<dbReference type="SUPFAM" id="SSF54909">
    <property type="entry name" value="Dimeric alpha+beta barrel"/>
    <property type="match status" value="1"/>
</dbReference>
<dbReference type="PROSITE" id="PS51502">
    <property type="entry name" value="S_R_A_B_BARREL"/>
    <property type="match status" value="1"/>
</dbReference>
<dbReference type="AlphaFoldDB" id="A0A9D2SJD3"/>
<reference evidence="2" key="2">
    <citation type="submission" date="2021-04" db="EMBL/GenBank/DDBJ databases">
        <authorList>
            <person name="Gilroy R."/>
        </authorList>
    </citation>
    <scope>NUCLEOTIDE SEQUENCE</scope>
    <source>
        <strain evidence="2">ChiSxjej6B18-287</strain>
    </source>
</reference>
<dbReference type="InterPro" id="IPR011008">
    <property type="entry name" value="Dimeric_a/b-barrel"/>
</dbReference>
<evidence type="ECO:0000313" key="3">
    <source>
        <dbReference type="Proteomes" id="UP000823893"/>
    </source>
</evidence>
<dbReference type="Pfam" id="PF07876">
    <property type="entry name" value="Dabb"/>
    <property type="match status" value="1"/>
</dbReference>
<dbReference type="PANTHER" id="PTHR37832:SF1">
    <property type="entry name" value="STRESS-RESPONSE A_B BARREL DOMAIN-CONTAINING PROTEIN"/>
    <property type="match status" value="1"/>
</dbReference>
<evidence type="ECO:0000313" key="2">
    <source>
        <dbReference type="EMBL" id="HJC09226.1"/>
    </source>
</evidence>
<reference evidence="2" key="1">
    <citation type="journal article" date="2021" name="PeerJ">
        <title>Extensive microbial diversity within the chicken gut microbiome revealed by metagenomics and culture.</title>
        <authorList>
            <person name="Gilroy R."/>
            <person name="Ravi A."/>
            <person name="Getino M."/>
            <person name="Pursley I."/>
            <person name="Horton D.L."/>
            <person name="Alikhan N.F."/>
            <person name="Baker D."/>
            <person name="Gharbi K."/>
            <person name="Hall N."/>
            <person name="Watson M."/>
            <person name="Adriaenssens E.M."/>
            <person name="Foster-Nyarko E."/>
            <person name="Jarju S."/>
            <person name="Secka A."/>
            <person name="Antonio M."/>
            <person name="Oren A."/>
            <person name="Chaudhuri R.R."/>
            <person name="La Ragione R."/>
            <person name="Hildebrand F."/>
            <person name="Pallen M.J."/>
        </authorList>
    </citation>
    <scope>NUCLEOTIDE SEQUENCE</scope>
    <source>
        <strain evidence="2">ChiSxjej6B18-287</strain>
    </source>
</reference>
<dbReference type="Gene3D" id="3.30.70.100">
    <property type="match status" value="1"/>
</dbReference>
<dbReference type="PANTHER" id="PTHR37832">
    <property type="entry name" value="BLL2683 PROTEIN"/>
    <property type="match status" value="1"/>
</dbReference>